<dbReference type="Pfam" id="PF11527">
    <property type="entry name" value="ARL2_Bind_BART"/>
    <property type="match status" value="1"/>
</dbReference>
<keyword evidence="3" id="KW-0963">Cytoplasm</keyword>
<evidence type="ECO:0000259" key="8">
    <source>
        <dbReference type="Pfam" id="PF01370"/>
    </source>
</evidence>
<dbReference type="OrthoDB" id="442325at2759"/>
<dbReference type="SUPFAM" id="SSF51735">
    <property type="entry name" value="NAD(P)-binding Rossmann-fold domains"/>
    <property type="match status" value="1"/>
</dbReference>
<evidence type="ECO:0000313" key="11">
    <source>
        <dbReference type="Proteomes" id="UP000785679"/>
    </source>
</evidence>
<dbReference type="GO" id="GO:0016616">
    <property type="term" value="F:oxidoreductase activity, acting on the CH-OH group of donors, NAD or NADP as acceptor"/>
    <property type="evidence" value="ECO:0007669"/>
    <property type="project" value="TreeGrafter"/>
</dbReference>
<keyword evidence="11" id="KW-1185">Reference proteome</keyword>
<protein>
    <recommendedName>
        <fullName evidence="12">Cilia- and flagella-associated protein 36</fullName>
    </recommendedName>
</protein>
<evidence type="ECO:0000256" key="3">
    <source>
        <dbReference type="ARBA" id="ARBA00022490"/>
    </source>
</evidence>
<organism evidence="10 11">
    <name type="scientific">Halteria grandinella</name>
    <dbReference type="NCBI Taxonomy" id="5974"/>
    <lineage>
        <taxon>Eukaryota</taxon>
        <taxon>Sar</taxon>
        <taxon>Alveolata</taxon>
        <taxon>Ciliophora</taxon>
        <taxon>Intramacronucleata</taxon>
        <taxon>Spirotrichea</taxon>
        <taxon>Stichotrichia</taxon>
        <taxon>Sporadotrichida</taxon>
        <taxon>Halteriidae</taxon>
        <taxon>Halteria</taxon>
    </lineage>
</organism>
<comment type="caution">
    <text evidence="10">The sequence shown here is derived from an EMBL/GenBank/DDBJ whole genome shotgun (WGS) entry which is preliminary data.</text>
</comment>
<dbReference type="PANTHER" id="PTHR10366:SF564">
    <property type="entry name" value="STEROL-4-ALPHA-CARBOXYLATE 3-DEHYDROGENASE, DECARBOXYLATING"/>
    <property type="match status" value="1"/>
</dbReference>
<comment type="subcellular location">
    <subcellularLocation>
        <location evidence="1">Cell projection</location>
        <location evidence="1">Cilium</location>
    </subcellularLocation>
    <subcellularLocation>
        <location evidence="2">Cytoplasm</location>
    </subcellularLocation>
</comment>
<comment type="similarity">
    <text evidence="7">Belongs to the NAD(P)-dependent epimerase/dehydratase family. Dihydroflavonol-4-reductase subfamily.</text>
</comment>
<evidence type="ECO:0000256" key="2">
    <source>
        <dbReference type="ARBA" id="ARBA00004496"/>
    </source>
</evidence>
<gene>
    <name evidence="10" type="ORF">FGO68_gene2082</name>
</gene>
<reference evidence="10" key="1">
    <citation type="submission" date="2019-06" db="EMBL/GenBank/DDBJ databases">
        <authorList>
            <person name="Zheng W."/>
        </authorList>
    </citation>
    <scope>NUCLEOTIDE SEQUENCE</scope>
    <source>
        <strain evidence="10">QDHG01</strain>
    </source>
</reference>
<evidence type="ECO:0000256" key="4">
    <source>
        <dbReference type="ARBA" id="ARBA00023002"/>
    </source>
</evidence>
<dbReference type="Gene3D" id="3.40.50.720">
    <property type="entry name" value="NAD(P)-binding Rossmann-like Domain"/>
    <property type="match status" value="1"/>
</dbReference>
<dbReference type="InterPro" id="IPR001509">
    <property type="entry name" value="Epimerase_deHydtase"/>
</dbReference>
<dbReference type="GO" id="GO:0005737">
    <property type="term" value="C:cytoplasm"/>
    <property type="evidence" value="ECO:0007669"/>
    <property type="project" value="UniProtKB-SubCell"/>
</dbReference>
<sequence length="522" mass="59268">MVEAAKTISDSDLAFISRLEAFCQEGDFQKFLQKLGDEHCLKFEDDTDEQSLECYAIFQSYVEQLDVKLDLFLEVEKISAEDMFKICQRVYKKDSENLVCLNWILASVEYPKFVAMMLEFKTIIQGGKQWKESEKDAAEYAEQQIQQQEYFKKLAEKGPEQEYKDTGKPRVLITGINGFVGSQITMAFLKHGGYQVRGSIRNKNDPKKFNEVMKAFGEYLPLIELVEMELMDAPSVDRAVQGCKFVIHAACPNPAKAPKDEKIVIRPAVEGTQTVLKAAQKHKVKRVVVTSSIASVFMRSDATHQAEYDEKDWSEVDWCLNIHHKINYHQEVAVWNFINENNLTADPHKVEAVTLILGMCLGPSLVTHEFTSGTLIEQMMSGKVPGVAKMMFPLVDVRDAALAHIKALESEGAKNQRVIVVGANIWFKEMAELLADKYNKMGYKIKSGEIKLWMLKVASWIDGTAKSILPQWDKVQVLSNKKSIDLFGIEYTDYKRTIIDMAENFIDLGIVKDKRPGATKKK</sequence>
<evidence type="ECO:0000256" key="1">
    <source>
        <dbReference type="ARBA" id="ARBA00004138"/>
    </source>
</evidence>
<dbReference type="Gene3D" id="1.20.1520.10">
    <property type="entry name" value="ADP-ribosylation factor-like 2-binding protein, domain"/>
    <property type="match status" value="1"/>
</dbReference>
<dbReference type="Proteomes" id="UP000785679">
    <property type="component" value="Unassembled WGS sequence"/>
</dbReference>
<dbReference type="EMBL" id="RRYP01007052">
    <property type="protein sequence ID" value="TNV80778.1"/>
    <property type="molecule type" value="Genomic_DNA"/>
</dbReference>
<keyword evidence="6" id="KW-0966">Cell projection</keyword>
<evidence type="ECO:0000259" key="9">
    <source>
        <dbReference type="Pfam" id="PF11527"/>
    </source>
</evidence>
<keyword evidence="5" id="KW-0969">Cilium</keyword>
<dbReference type="InterPro" id="IPR050425">
    <property type="entry name" value="NAD(P)_dehydrat-like"/>
</dbReference>
<evidence type="ECO:0008006" key="12">
    <source>
        <dbReference type="Google" id="ProtNLM"/>
    </source>
</evidence>
<keyword evidence="4" id="KW-0560">Oxidoreductase</keyword>
<dbReference type="PANTHER" id="PTHR10366">
    <property type="entry name" value="NAD DEPENDENT EPIMERASE/DEHYDRATASE"/>
    <property type="match status" value="1"/>
</dbReference>
<dbReference type="InterPro" id="IPR023379">
    <property type="entry name" value="BART_dom"/>
</dbReference>
<dbReference type="InterPro" id="IPR042541">
    <property type="entry name" value="BART_sf"/>
</dbReference>
<accession>A0A8J8T460</accession>
<dbReference type="InterPro" id="IPR036291">
    <property type="entry name" value="NAD(P)-bd_dom_sf"/>
</dbReference>
<feature type="domain" description="NAD-dependent epimerase/dehydratase" evidence="8">
    <location>
        <begin position="171"/>
        <end position="422"/>
    </location>
</feature>
<dbReference type="GO" id="GO:0005929">
    <property type="term" value="C:cilium"/>
    <property type="evidence" value="ECO:0007669"/>
    <property type="project" value="UniProtKB-SubCell"/>
</dbReference>
<dbReference type="Pfam" id="PF01370">
    <property type="entry name" value="Epimerase"/>
    <property type="match status" value="1"/>
</dbReference>
<evidence type="ECO:0000313" key="10">
    <source>
        <dbReference type="EMBL" id="TNV80778.1"/>
    </source>
</evidence>
<evidence type="ECO:0000256" key="7">
    <source>
        <dbReference type="ARBA" id="ARBA00023445"/>
    </source>
</evidence>
<dbReference type="AlphaFoldDB" id="A0A8J8T460"/>
<evidence type="ECO:0000256" key="5">
    <source>
        <dbReference type="ARBA" id="ARBA00023069"/>
    </source>
</evidence>
<feature type="domain" description="BART" evidence="9">
    <location>
        <begin position="16"/>
        <end position="121"/>
    </location>
</feature>
<evidence type="ECO:0000256" key="6">
    <source>
        <dbReference type="ARBA" id="ARBA00023273"/>
    </source>
</evidence>
<name>A0A8J8T460_HALGN</name>
<proteinExistence type="inferred from homology"/>